<comment type="caution">
    <text evidence="1">The sequence shown here is derived from an EMBL/GenBank/DDBJ whole genome shotgun (WGS) entry which is preliminary data.</text>
</comment>
<dbReference type="RefSeq" id="WP_261196903.1">
    <property type="nucleotide sequence ID" value="NZ_JAMXFA010000010.1"/>
</dbReference>
<evidence type="ECO:0000313" key="1">
    <source>
        <dbReference type="EMBL" id="MCT7977989.1"/>
    </source>
</evidence>
<proteinExistence type="predicted"/>
<keyword evidence="2" id="KW-1185">Reference proteome</keyword>
<sequence length="157" mass="16755">MSQGVGLVRQKIALGEPLLVDLFGGTTSQILDAINVDCVAESGIKASVEDLGQIFPPGSVSEIVVSGPQSPFLEQAAMILKPGGRIYINATKGNPFGKVPDPTTRKNLGDTALVQLGLQVVQLKGQLEARFTHQTFRRTTGEVIRTRSVTTTILEKV</sequence>
<organism evidence="1 2">
    <name type="scientific">Laspinema olomoucense D3b</name>
    <dbReference type="NCBI Taxonomy" id="2953688"/>
    <lineage>
        <taxon>Bacteria</taxon>
        <taxon>Bacillati</taxon>
        <taxon>Cyanobacteriota</taxon>
        <taxon>Cyanophyceae</taxon>
        <taxon>Oscillatoriophycideae</taxon>
        <taxon>Oscillatoriales</taxon>
        <taxon>Laspinemataceae</taxon>
        <taxon>Laspinema</taxon>
        <taxon>Laspinema olomoucense</taxon>
    </lineage>
</organism>
<evidence type="ECO:0008006" key="3">
    <source>
        <dbReference type="Google" id="ProtNLM"/>
    </source>
</evidence>
<gene>
    <name evidence="1" type="ORF">NG792_09760</name>
</gene>
<name>A0ABT2N5L3_9CYAN</name>
<evidence type="ECO:0000313" key="2">
    <source>
        <dbReference type="Proteomes" id="UP001525961"/>
    </source>
</evidence>
<dbReference type="Proteomes" id="UP001525961">
    <property type="component" value="Unassembled WGS sequence"/>
</dbReference>
<protein>
    <recommendedName>
        <fullName evidence="3">Alcohol dehydrogenase-like C-terminal domain-containing protein</fullName>
    </recommendedName>
</protein>
<accession>A0ABT2N5L3</accession>
<dbReference type="EMBL" id="JAMXFA010000010">
    <property type="protein sequence ID" value="MCT7977989.1"/>
    <property type="molecule type" value="Genomic_DNA"/>
</dbReference>
<reference evidence="1 2" key="1">
    <citation type="journal article" date="2022" name="Front. Microbiol.">
        <title>High genomic differentiation and limited gene flow indicate recent cryptic speciation within the genus Laspinema (cyanobacteria).</title>
        <authorList>
            <person name="Stanojkovic A."/>
            <person name="Skoupy S."/>
            <person name="Skaloud P."/>
            <person name="Dvorak P."/>
        </authorList>
    </citation>
    <scope>NUCLEOTIDE SEQUENCE [LARGE SCALE GENOMIC DNA]</scope>
    <source>
        <strain evidence="1 2">D3b</strain>
    </source>
</reference>